<protein>
    <recommendedName>
        <fullName evidence="6">Pentatricopeptide repeat-containing protein</fullName>
    </recommendedName>
</protein>
<dbReference type="GO" id="GO:0003723">
    <property type="term" value="F:RNA binding"/>
    <property type="evidence" value="ECO:0007669"/>
    <property type="project" value="InterPro"/>
</dbReference>
<dbReference type="Pfam" id="PF01535">
    <property type="entry name" value="PPR"/>
    <property type="match status" value="3"/>
</dbReference>
<dbReference type="PROSITE" id="PS51375">
    <property type="entry name" value="PPR"/>
    <property type="match status" value="4"/>
</dbReference>
<comment type="caution">
    <text evidence="4">The sequence shown here is derived from an EMBL/GenBank/DDBJ whole genome shotgun (WGS) entry which is preliminary data.</text>
</comment>
<feature type="repeat" description="PPR" evidence="3">
    <location>
        <begin position="297"/>
        <end position="331"/>
    </location>
</feature>
<dbReference type="FunFam" id="1.25.40.10:FF:000090">
    <property type="entry name" value="Pentatricopeptide repeat-containing protein, chloroplastic"/>
    <property type="match status" value="1"/>
</dbReference>
<gene>
    <name evidence="4" type="ORF">HU200_040140</name>
</gene>
<accession>A0A835EHT0</accession>
<dbReference type="NCBIfam" id="TIGR00756">
    <property type="entry name" value="PPR"/>
    <property type="match status" value="4"/>
</dbReference>
<dbReference type="InterPro" id="IPR046960">
    <property type="entry name" value="PPR_At4g14850-like_plant"/>
</dbReference>
<dbReference type="Gene3D" id="1.25.40.10">
    <property type="entry name" value="Tetratricopeptide repeat domain"/>
    <property type="match status" value="3"/>
</dbReference>
<evidence type="ECO:0000313" key="4">
    <source>
        <dbReference type="EMBL" id="KAF8691748.1"/>
    </source>
</evidence>
<dbReference type="OrthoDB" id="185373at2759"/>
<dbReference type="PANTHER" id="PTHR47926">
    <property type="entry name" value="PENTATRICOPEPTIDE REPEAT-CONTAINING PROTEIN"/>
    <property type="match status" value="1"/>
</dbReference>
<dbReference type="FunFam" id="1.25.40.10:FF:001035">
    <property type="entry name" value="Selenium-binding protein-like"/>
    <property type="match status" value="1"/>
</dbReference>
<reference evidence="4" key="1">
    <citation type="submission" date="2020-07" db="EMBL/GenBank/DDBJ databases">
        <title>Genome sequence and genetic diversity analysis of an under-domesticated orphan crop, white fonio (Digitaria exilis).</title>
        <authorList>
            <person name="Bennetzen J.L."/>
            <person name="Chen S."/>
            <person name="Ma X."/>
            <person name="Wang X."/>
            <person name="Yssel A.E.J."/>
            <person name="Chaluvadi S.R."/>
            <person name="Johnson M."/>
            <person name="Gangashetty P."/>
            <person name="Hamidou F."/>
            <person name="Sanogo M.D."/>
            <person name="Zwaenepoel A."/>
            <person name="Wallace J."/>
            <person name="Van De Peer Y."/>
            <person name="Van Deynze A."/>
        </authorList>
    </citation>
    <scope>NUCLEOTIDE SEQUENCE</scope>
    <source>
        <tissue evidence="4">Leaves</tissue>
    </source>
</reference>
<evidence type="ECO:0000256" key="2">
    <source>
        <dbReference type="ARBA" id="ARBA00022946"/>
    </source>
</evidence>
<proteinExistence type="predicted"/>
<feature type="repeat" description="PPR" evidence="3">
    <location>
        <begin position="160"/>
        <end position="194"/>
    </location>
</feature>
<keyword evidence="2" id="KW-0809">Transit peptide</keyword>
<keyword evidence="1" id="KW-0677">Repeat</keyword>
<dbReference type="AlphaFoldDB" id="A0A835EHT0"/>
<feature type="repeat" description="PPR" evidence="3">
    <location>
        <begin position="401"/>
        <end position="435"/>
    </location>
</feature>
<dbReference type="Pfam" id="PF13041">
    <property type="entry name" value="PPR_2"/>
    <property type="match status" value="3"/>
</dbReference>
<sequence length="575" mass="63510">MRRRPGRAIAAAPGGFLHLSLLASLRRRPSLQAHAQLVLLGLPLPPAASSRLLRPHLRAGHPLASLRLFLRMLRDHEPSPTSATASGEQEPVPNSHSLSAALAACSRHESPSPGFCIHAFLIKSGFASDIFAANSLLHFYASFGLHSLARKLFDEMPARDTVSFNTLIDSYVRSGCIDGAFGVLRNMVEAGFPLDGWTITALVGACTGLGDLMMAKAAHGFARRLLRLKLFNSGEMVIGLVDMYVKCGAGQLARKVFDLSEERAKDVKVWSILLSGYVRAREIDVAQRLFDEMPNKDLVAWTILIGGYVQAGRYSEALQLFKEMEAMGLEADEVTVVTLLPGCARHGAIDLVKRLHHRVNQNGLISRNARVATSFVHIYAKRGYIQTAMDVFRGVVDEFKTVELFNAMIHGLAQHGYSEKAISLFDGMEPLGLHPDEITFVGVLCACSRSCLVIQGYKMFNSMLDKYGVKPDVKHYACMVDLLGRAGQLEDAYRFIQNMPCEANHVVWSSLLTACKIHGNNKIRKLVEEQILKLDSTYKPEKLTLSGLFSDEKRKEVAARVRKAIKHKSGHRNTH</sequence>
<dbReference type="InterPro" id="IPR002885">
    <property type="entry name" value="PPR_rpt"/>
</dbReference>
<dbReference type="Proteomes" id="UP000636709">
    <property type="component" value="Unassembled WGS sequence"/>
</dbReference>
<dbReference type="PANTHER" id="PTHR47926:SF411">
    <property type="entry name" value="PENTATRICOPEPTIDE REPEAT-CONTAINING PROTEIN"/>
    <property type="match status" value="1"/>
</dbReference>
<dbReference type="EMBL" id="JACEFO010001963">
    <property type="protein sequence ID" value="KAF8691748.1"/>
    <property type="molecule type" value="Genomic_DNA"/>
</dbReference>
<dbReference type="GO" id="GO:0009451">
    <property type="term" value="P:RNA modification"/>
    <property type="evidence" value="ECO:0007669"/>
    <property type="project" value="InterPro"/>
</dbReference>
<evidence type="ECO:0008006" key="6">
    <source>
        <dbReference type="Google" id="ProtNLM"/>
    </source>
</evidence>
<dbReference type="InterPro" id="IPR011990">
    <property type="entry name" value="TPR-like_helical_dom_sf"/>
</dbReference>
<name>A0A835EHT0_9POAL</name>
<evidence type="ECO:0000256" key="1">
    <source>
        <dbReference type="ARBA" id="ARBA00022737"/>
    </source>
</evidence>
<organism evidence="4 5">
    <name type="scientific">Digitaria exilis</name>
    <dbReference type="NCBI Taxonomy" id="1010633"/>
    <lineage>
        <taxon>Eukaryota</taxon>
        <taxon>Viridiplantae</taxon>
        <taxon>Streptophyta</taxon>
        <taxon>Embryophyta</taxon>
        <taxon>Tracheophyta</taxon>
        <taxon>Spermatophyta</taxon>
        <taxon>Magnoliopsida</taxon>
        <taxon>Liliopsida</taxon>
        <taxon>Poales</taxon>
        <taxon>Poaceae</taxon>
        <taxon>PACMAD clade</taxon>
        <taxon>Panicoideae</taxon>
        <taxon>Panicodae</taxon>
        <taxon>Paniceae</taxon>
        <taxon>Anthephorinae</taxon>
        <taxon>Digitaria</taxon>
    </lineage>
</organism>
<keyword evidence="5" id="KW-1185">Reference proteome</keyword>
<evidence type="ECO:0000256" key="3">
    <source>
        <dbReference type="PROSITE-ProRule" id="PRU00708"/>
    </source>
</evidence>
<feature type="repeat" description="PPR" evidence="3">
    <location>
        <begin position="266"/>
        <end position="296"/>
    </location>
</feature>
<evidence type="ECO:0000313" key="5">
    <source>
        <dbReference type="Proteomes" id="UP000636709"/>
    </source>
</evidence>